<sequence length="926" mass="101653">MWRCELKRWPRLDALAVVLTLPPRRRLHAKATLTLEVAEETSGLKVKVHLTLLDENDHAPVFSRQAYHAVVNESVPVGTTVLLLTATDADRGENGYITYSLEVEPAAEPHWPPFSVNQFSGAVLTRRRLDSRQRREFLADVLASVGLGAGALDPDRLTPLKYSIQSGNSARLFSLQPDTGHLLLTRPLPAGHAYSLRITATDGDHASDPMSLNVTTATSVSAPSLSCQDMQVAEQLAEKLSRPRAGGRDYPQGEGLMDLFSANRHAPRFSEDVPEKVWVPEDTPTGASLLQLQVTDDDAGLSGQLLYSVAHGNSDGCLTVGMRSGEVTLFQPLDRERTERYHANISVYDQGSPRRSTWKLITFIVTDVNDNTPRFLQPDGYHTHILENTPVGTEVVQLEAVDADEGLNAAVLYSLLTEAPFGINASSGLVYVAGQLDRETTPSYTLRVEARDSAPERSAQRVAVTTLEVELGDVNDVAPVLIPPRVCVRVREDTPVGALIAWPDTHDPDLGPGGTLTHTLANDYNATFTIHTHTGAIRLNKELDYEMQQVYNVTVRVQDGGVPVSLLTEGWLEVEAPVLSCVVARDDDTGRDGQLLYSLRGGSGLGRFDIDEDTGLIYTTDVLDRETQDSYWLTVYATDMGVVPQSAVLHVYIQVEDVNDNAPLTSDPMYHASVLENSPKDLSIIQIYAQDPDATPTAAQLSFRITSGNARNLFSIDSHTGLITTTSKKLDREQQDEHLLEVTVSDGAPSPQQAVVCVCVSVLDVNDNAPVFLEKVYHVRVPERRRRQATIYRVFAHDRDHSNNAELTYSITDGSRRGSSPWSPTAWCKSRKHFSAGNYDILTIKAVDGGRPQRWTSARLHIEWVGRPAADSAPPVFDERLYNFSVTETDRVGEIVGVVSVKHSSSPLWFEIIGLGPLGGRLLVHG</sequence>
<dbReference type="Gene3D" id="2.60.40.60">
    <property type="entry name" value="Cadherins"/>
    <property type="match status" value="8"/>
</dbReference>
<evidence type="ECO:0000256" key="5">
    <source>
        <dbReference type="ARBA" id="ARBA00022737"/>
    </source>
</evidence>
<dbReference type="GO" id="GO:0009653">
    <property type="term" value="P:anatomical structure morphogenesis"/>
    <property type="evidence" value="ECO:0007669"/>
    <property type="project" value="UniProtKB-ARBA"/>
</dbReference>
<comment type="subcellular location">
    <subcellularLocation>
        <location evidence="1">Membrane</location>
        <topology evidence="1">Single-pass membrane protein</topology>
    </subcellularLocation>
</comment>
<dbReference type="PROSITE" id="PS00232">
    <property type="entry name" value="CADHERIN_1"/>
    <property type="match status" value="3"/>
</dbReference>
<feature type="domain" description="Cadherin" evidence="13">
    <location>
        <begin position="666"/>
        <end position="772"/>
    </location>
</feature>
<dbReference type="Proteomes" id="UP000823561">
    <property type="component" value="Chromosome 15"/>
</dbReference>
<keyword evidence="11" id="KW-0325">Glycoprotein</keyword>
<keyword evidence="6 12" id="KW-0106">Calcium</keyword>
<dbReference type="EMBL" id="JADWDJ010000015">
    <property type="protein sequence ID" value="KAG5269875.1"/>
    <property type="molecule type" value="Genomic_DNA"/>
</dbReference>
<dbReference type="GO" id="GO:0005886">
    <property type="term" value="C:plasma membrane"/>
    <property type="evidence" value="ECO:0007669"/>
    <property type="project" value="InterPro"/>
</dbReference>
<keyword evidence="3" id="KW-0812">Transmembrane</keyword>
<dbReference type="PANTHER" id="PTHR24026:SF136">
    <property type="entry name" value="PROTOCADHERIN-23"/>
    <property type="match status" value="1"/>
</dbReference>
<comment type="caution">
    <text evidence="14">The sequence shown here is derived from an EMBL/GenBank/DDBJ whole genome shotgun (WGS) entry which is preliminary data.</text>
</comment>
<feature type="domain" description="Cadherin" evidence="13">
    <location>
        <begin position="271"/>
        <end position="375"/>
    </location>
</feature>
<evidence type="ECO:0000313" key="15">
    <source>
        <dbReference type="Proteomes" id="UP000823561"/>
    </source>
</evidence>
<evidence type="ECO:0000313" key="14">
    <source>
        <dbReference type="EMBL" id="KAG5269875.1"/>
    </source>
</evidence>
<dbReference type="GO" id="GO:0005509">
    <property type="term" value="F:calcium ion binding"/>
    <property type="evidence" value="ECO:0007669"/>
    <property type="project" value="UniProtKB-UniRule"/>
</dbReference>
<feature type="domain" description="Cadherin" evidence="13">
    <location>
        <begin position="482"/>
        <end position="563"/>
    </location>
</feature>
<dbReference type="FunFam" id="2.60.40.60:FF:000080">
    <property type="entry name" value="FAT atypical cadherin 1"/>
    <property type="match status" value="1"/>
</dbReference>
<evidence type="ECO:0000256" key="12">
    <source>
        <dbReference type="PROSITE-ProRule" id="PRU00043"/>
    </source>
</evidence>
<dbReference type="PRINTS" id="PR00205">
    <property type="entry name" value="CADHERIN"/>
</dbReference>
<reference evidence="14" key="1">
    <citation type="submission" date="2020-10" db="EMBL/GenBank/DDBJ databases">
        <title>Chromosome-scale genome assembly of the Allis shad, Alosa alosa.</title>
        <authorList>
            <person name="Margot Z."/>
            <person name="Christophe K."/>
            <person name="Cabau C."/>
            <person name="Louis A."/>
            <person name="Berthelot C."/>
            <person name="Parey E."/>
            <person name="Roest Crollius H."/>
            <person name="Montfort J."/>
            <person name="Robinson-Rechavi M."/>
            <person name="Bucao C."/>
            <person name="Bouchez O."/>
            <person name="Gislard M."/>
            <person name="Lluch J."/>
            <person name="Milhes M."/>
            <person name="Lampietro C."/>
            <person name="Lopez Roques C."/>
            <person name="Donnadieu C."/>
            <person name="Braasch I."/>
            <person name="Desvignes T."/>
            <person name="Postlethwait J."/>
            <person name="Bobe J."/>
            <person name="Guiguen Y."/>
        </authorList>
    </citation>
    <scope>NUCLEOTIDE SEQUENCE</scope>
    <source>
        <strain evidence="14">M-15738</strain>
        <tissue evidence="14">Blood</tissue>
    </source>
</reference>
<evidence type="ECO:0000256" key="3">
    <source>
        <dbReference type="ARBA" id="ARBA00022692"/>
    </source>
</evidence>
<dbReference type="CDD" id="cd11304">
    <property type="entry name" value="Cadherin_repeat"/>
    <property type="match status" value="7"/>
</dbReference>
<keyword evidence="5" id="KW-0677">Repeat</keyword>
<keyword evidence="8" id="KW-1133">Transmembrane helix</keyword>
<dbReference type="FunFam" id="2.60.40.60:FF:000037">
    <property type="entry name" value="FAT atypical cadherin 1"/>
    <property type="match status" value="1"/>
</dbReference>
<dbReference type="InterPro" id="IPR002126">
    <property type="entry name" value="Cadherin-like_dom"/>
</dbReference>
<evidence type="ECO:0000256" key="6">
    <source>
        <dbReference type="ARBA" id="ARBA00022837"/>
    </source>
</evidence>
<evidence type="ECO:0000256" key="1">
    <source>
        <dbReference type="ARBA" id="ARBA00004167"/>
    </source>
</evidence>
<dbReference type="PANTHER" id="PTHR24026">
    <property type="entry name" value="FAT ATYPICAL CADHERIN-RELATED"/>
    <property type="match status" value="1"/>
</dbReference>
<feature type="domain" description="Cadherin" evidence="13">
    <location>
        <begin position="63"/>
        <end position="179"/>
    </location>
</feature>
<name>A0AAV6G4Y8_9TELE</name>
<evidence type="ECO:0000256" key="4">
    <source>
        <dbReference type="ARBA" id="ARBA00022729"/>
    </source>
</evidence>
<dbReference type="FunFam" id="2.60.40.60:FF:000015">
    <property type="entry name" value="FAT atypical cadherin 1"/>
    <property type="match status" value="1"/>
</dbReference>
<keyword evidence="4" id="KW-0732">Signal</keyword>
<keyword evidence="10" id="KW-1015">Disulfide bond</keyword>
<dbReference type="SMART" id="SM00112">
    <property type="entry name" value="CA"/>
    <property type="match status" value="6"/>
</dbReference>
<proteinExistence type="predicted"/>
<keyword evidence="7" id="KW-0130">Cell adhesion</keyword>
<evidence type="ECO:0000256" key="2">
    <source>
        <dbReference type="ARBA" id="ARBA00022536"/>
    </source>
</evidence>
<evidence type="ECO:0000259" key="13">
    <source>
        <dbReference type="PROSITE" id="PS50268"/>
    </source>
</evidence>
<evidence type="ECO:0000256" key="7">
    <source>
        <dbReference type="ARBA" id="ARBA00022889"/>
    </source>
</evidence>
<dbReference type="PROSITE" id="PS50268">
    <property type="entry name" value="CADHERIN_2"/>
    <property type="match status" value="6"/>
</dbReference>
<organism evidence="14 15">
    <name type="scientific">Alosa alosa</name>
    <name type="common">allis shad</name>
    <dbReference type="NCBI Taxonomy" id="278164"/>
    <lineage>
        <taxon>Eukaryota</taxon>
        <taxon>Metazoa</taxon>
        <taxon>Chordata</taxon>
        <taxon>Craniata</taxon>
        <taxon>Vertebrata</taxon>
        <taxon>Euteleostomi</taxon>
        <taxon>Actinopterygii</taxon>
        <taxon>Neopterygii</taxon>
        <taxon>Teleostei</taxon>
        <taxon>Clupei</taxon>
        <taxon>Clupeiformes</taxon>
        <taxon>Clupeoidei</taxon>
        <taxon>Clupeidae</taxon>
        <taxon>Alosa</taxon>
    </lineage>
</organism>
<gene>
    <name evidence="14" type="ORF">AALO_G00207170</name>
</gene>
<dbReference type="FunFam" id="2.60.40.60:FF:000039">
    <property type="entry name" value="FAT atypical cadherin 3"/>
    <property type="match status" value="1"/>
</dbReference>
<dbReference type="FunFam" id="2.60.40.60:FF:000052">
    <property type="entry name" value="FAT atypical cadherin 1"/>
    <property type="match status" value="1"/>
</dbReference>
<dbReference type="InterPro" id="IPR020894">
    <property type="entry name" value="Cadherin_CS"/>
</dbReference>
<dbReference type="InterPro" id="IPR015919">
    <property type="entry name" value="Cadherin-like_sf"/>
</dbReference>
<dbReference type="FunFam" id="2.60.40.60:FF:000020">
    <property type="entry name" value="Dachsous cadherin-related 1b"/>
    <property type="match status" value="1"/>
</dbReference>
<feature type="domain" description="Cadherin" evidence="13">
    <location>
        <begin position="582"/>
        <end position="665"/>
    </location>
</feature>
<feature type="domain" description="Cadherin" evidence="13">
    <location>
        <begin position="377"/>
        <end position="481"/>
    </location>
</feature>
<evidence type="ECO:0000256" key="9">
    <source>
        <dbReference type="ARBA" id="ARBA00023136"/>
    </source>
</evidence>
<evidence type="ECO:0000256" key="8">
    <source>
        <dbReference type="ARBA" id="ARBA00022989"/>
    </source>
</evidence>
<dbReference type="SUPFAM" id="SSF49313">
    <property type="entry name" value="Cadherin-like"/>
    <property type="match status" value="8"/>
</dbReference>
<accession>A0AAV6G4Y8</accession>
<dbReference type="GO" id="GO:0007156">
    <property type="term" value="P:homophilic cell adhesion via plasma membrane adhesion molecules"/>
    <property type="evidence" value="ECO:0007669"/>
    <property type="project" value="InterPro"/>
</dbReference>
<keyword evidence="2" id="KW-0245">EGF-like domain</keyword>
<evidence type="ECO:0000256" key="10">
    <source>
        <dbReference type="ARBA" id="ARBA00023157"/>
    </source>
</evidence>
<protein>
    <recommendedName>
        <fullName evidence="13">Cadherin domain-containing protein</fullName>
    </recommendedName>
</protein>
<keyword evidence="15" id="KW-1185">Reference proteome</keyword>
<dbReference type="Pfam" id="PF00028">
    <property type="entry name" value="Cadherin"/>
    <property type="match status" value="6"/>
</dbReference>
<keyword evidence="9" id="KW-0472">Membrane</keyword>
<dbReference type="AlphaFoldDB" id="A0AAV6G4Y8"/>
<evidence type="ECO:0000256" key="11">
    <source>
        <dbReference type="ARBA" id="ARBA00023180"/>
    </source>
</evidence>